<evidence type="ECO:0000313" key="4">
    <source>
        <dbReference type="Proteomes" id="UP000273977"/>
    </source>
</evidence>
<dbReference type="PANTHER" id="PTHR33498">
    <property type="entry name" value="TRANSPOSASE FOR INSERTION SEQUENCE ELEMENT IS1557"/>
    <property type="match status" value="1"/>
</dbReference>
<accession>A0A3N4FY23</accession>
<keyword evidence="4" id="KW-1185">Reference proteome</keyword>
<sequence length="441" mass="52527">MSHNDNIRLLLNIKDTNITFNEENWIQERNIKGINVKVFTGKLTYKPKACPKCGCVNDHSIVKDGYMMSRITWLRQSNTPTYLELKKQRFWCHECDGRFIAQTKEVERNCHIAKQVKQSILFEAADTISNKDLARRHCISDNTSRRIINRFMDDYFRRNRTKLAKHMCFDEIKSTKQADKQMSFIFSNEDTHEVLGILPTRQLYKLKEYFRQFSLRERSTVETIVVDMNAPYMTLVKEMFPNAKVIIDRFHIIQLISRSLNKTRVQVMNTFNTNKNHGEDKKDYRKLKSFWKLILKDFNDVDYLKYRKQRLFKGKMVCDMDIVTHLLSLDQHLTENYWVYQALLEAAKENDIEMFQETITEKSKQNISRYMQTSLKTLLKNIEYISNTFHYKTRSNASLEGKNNRIKVIKRVSYGYRNFFNFRNRVMISLIFKPGETASLT</sequence>
<comment type="caution">
    <text evidence="3">The sequence shown here is derived from an EMBL/GenBank/DDBJ whole genome shotgun (WGS) entry which is preliminary data.</text>
</comment>
<dbReference type="InterPro" id="IPR047951">
    <property type="entry name" value="Transpos_ISL3"/>
</dbReference>
<dbReference type="NCBIfam" id="NF033550">
    <property type="entry name" value="transpos_ISL3"/>
    <property type="match status" value="1"/>
</dbReference>
<dbReference type="AlphaFoldDB" id="A0A3N4FY23"/>
<evidence type="ECO:0000259" key="1">
    <source>
        <dbReference type="Pfam" id="PF01610"/>
    </source>
</evidence>
<name>A0A3N4FY23_9LACT</name>
<dbReference type="Pfam" id="PF01610">
    <property type="entry name" value="DDE_Tnp_ISL3"/>
    <property type="match status" value="1"/>
</dbReference>
<protein>
    <submittedName>
        <fullName evidence="3">ISL3 family transposase</fullName>
    </submittedName>
</protein>
<dbReference type="EMBL" id="RKMG01000071">
    <property type="protein sequence ID" value="RPA55195.1"/>
    <property type="molecule type" value="Genomic_DNA"/>
</dbReference>
<dbReference type="Pfam" id="PF14690">
    <property type="entry name" value="Zn_ribbon_ISL3"/>
    <property type="match status" value="1"/>
</dbReference>
<dbReference type="InterPro" id="IPR029261">
    <property type="entry name" value="Transposase_Znf"/>
</dbReference>
<dbReference type="PANTHER" id="PTHR33498:SF1">
    <property type="entry name" value="TRANSPOSASE FOR INSERTION SEQUENCE ELEMENT IS1557"/>
    <property type="match status" value="1"/>
</dbReference>
<feature type="domain" description="Transposase IS204/IS1001/IS1096/IS1165 zinc-finger" evidence="2">
    <location>
        <begin position="47"/>
        <end position="95"/>
    </location>
</feature>
<organism evidence="3 4">
    <name type="scientific">Aerococcus agrisoli</name>
    <dbReference type="NCBI Taxonomy" id="2487350"/>
    <lineage>
        <taxon>Bacteria</taxon>
        <taxon>Bacillati</taxon>
        <taxon>Bacillota</taxon>
        <taxon>Bacilli</taxon>
        <taxon>Lactobacillales</taxon>
        <taxon>Aerococcaceae</taxon>
        <taxon>Aerococcus</taxon>
    </lineage>
</organism>
<evidence type="ECO:0000259" key="2">
    <source>
        <dbReference type="Pfam" id="PF14690"/>
    </source>
</evidence>
<reference evidence="3 4" key="1">
    <citation type="submission" date="2018-11" db="EMBL/GenBank/DDBJ databases">
        <title>Aerococcus sp. SJQ22, whole genome shotgun sequence.</title>
        <authorList>
            <person name="Sun L."/>
            <person name="Gao X."/>
            <person name="Chen W."/>
            <person name="Huang K."/>
        </authorList>
    </citation>
    <scope>NUCLEOTIDE SEQUENCE [LARGE SCALE GENOMIC DNA]</scope>
    <source>
        <strain evidence="3 4">SJQ22</strain>
    </source>
</reference>
<proteinExistence type="predicted"/>
<dbReference type="OrthoDB" id="2133857at2"/>
<dbReference type="RefSeq" id="WP_123781470.1">
    <property type="nucleotide sequence ID" value="NZ_RKMG01000071.1"/>
</dbReference>
<feature type="domain" description="Transposase IS204/IS1001/IS1096/IS1165 DDE" evidence="1">
    <location>
        <begin position="168"/>
        <end position="426"/>
    </location>
</feature>
<gene>
    <name evidence="3" type="ORF">EF384_09575</name>
</gene>
<evidence type="ECO:0000313" key="3">
    <source>
        <dbReference type="EMBL" id="RPA55195.1"/>
    </source>
</evidence>
<dbReference type="Proteomes" id="UP000273977">
    <property type="component" value="Unassembled WGS sequence"/>
</dbReference>
<dbReference type="InterPro" id="IPR002560">
    <property type="entry name" value="Transposase_DDE"/>
</dbReference>